<name>A0ABC9H8E8_9POAL</name>
<dbReference type="InterPro" id="IPR001810">
    <property type="entry name" value="F-box_dom"/>
</dbReference>
<dbReference type="PANTHER" id="PTHR32133:SF314">
    <property type="entry name" value="F-BOX DOMAIN-CONTAINING PROTEIN"/>
    <property type="match status" value="1"/>
</dbReference>
<dbReference type="InterPro" id="IPR056594">
    <property type="entry name" value="AT5G49610-like_b-prop"/>
</dbReference>
<keyword evidence="4" id="KW-1185">Reference proteome</keyword>
<feature type="domain" description="F-box protein AT5G49610-like beta-propeller" evidence="2">
    <location>
        <begin position="103"/>
        <end position="316"/>
    </location>
</feature>
<organism evidence="3 4">
    <name type="scientific">Urochloa decumbens</name>
    <dbReference type="NCBI Taxonomy" id="240449"/>
    <lineage>
        <taxon>Eukaryota</taxon>
        <taxon>Viridiplantae</taxon>
        <taxon>Streptophyta</taxon>
        <taxon>Embryophyta</taxon>
        <taxon>Tracheophyta</taxon>
        <taxon>Spermatophyta</taxon>
        <taxon>Magnoliopsida</taxon>
        <taxon>Liliopsida</taxon>
        <taxon>Poales</taxon>
        <taxon>Poaceae</taxon>
        <taxon>PACMAD clade</taxon>
        <taxon>Panicoideae</taxon>
        <taxon>Panicodae</taxon>
        <taxon>Paniceae</taxon>
        <taxon>Melinidinae</taxon>
        <taxon>Urochloa</taxon>
    </lineage>
</organism>
<evidence type="ECO:0000259" key="1">
    <source>
        <dbReference type="Pfam" id="PF00646"/>
    </source>
</evidence>
<dbReference type="Pfam" id="PF00646">
    <property type="entry name" value="F-box"/>
    <property type="match status" value="1"/>
</dbReference>
<dbReference type="Proteomes" id="UP001497457">
    <property type="component" value="Unassembled WGS sequence"/>
</dbReference>
<dbReference type="InterPro" id="IPR036047">
    <property type="entry name" value="F-box-like_dom_sf"/>
</dbReference>
<sequence length="381" mass="41500">MAPPDLVPDIVGEILLLLPPDDPATLVRASLVCKPWRRLLSGRAFRRRYRAFHGAPPLLGFLHDHYAHGAVASPRFVPSVSPSPIPQPPVAALGLGCGYRDWSVLDCRHGHVLFDIFGGTTSASPYASLVVWDPVVGRRHSLPLPPIVCWLYGAAVLCAVRGCDHLDCHGGPFLVVLPALNFGTATVMQVQTYSSETGAWKFSARRDLRHHVLRKPSTLIGDCIYFRLDSASTAILRYDMGKNRLSTIDAPASHVFKSGFAIMPMVDGSLGFADIRGSQVCIWSKNVNTEVSAGWEQCGVIELGTLIPESRNRACVVGSVEGAYVIFVNNGVGVFPVGLKSGRVGKISKPGHYDAVFPFISFYTQILSHFGHVQLFYEDHS</sequence>
<evidence type="ECO:0000259" key="2">
    <source>
        <dbReference type="Pfam" id="PF23635"/>
    </source>
</evidence>
<feature type="domain" description="F-box" evidence="1">
    <location>
        <begin position="5"/>
        <end position="45"/>
    </location>
</feature>
<evidence type="ECO:0000313" key="4">
    <source>
        <dbReference type="Proteomes" id="UP001497457"/>
    </source>
</evidence>
<reference evidence="3" key="1">
    <citation type="submission" date="2024-10" db="EMBL/GenBank/DDBJ databases">
        <authorList>
            <person name="Ryan C."/>
        </authorList>
    </citation>
    <scope>NUCLEOTIDE SEQUENCE [LARGE SCALE GENOMIC DNA]</scope>
</reference>
<proteinExistence type="predicted"/>
<dbReference type="AlphaFoldDB" id="A0ABC9H8E8"/>
<evidence type="ECO:0008006" key="5">
    <source>
        <dbReference type="Google" id="ProtNLM"/>
    </source>
</evidence>
<protein>
    <recommendedName>
        <fullName evidence="5">F-box domain-containing protein</fullName>
    </recommendedName>
</protein>
<dbReference type="Pfam" id="PF23635">
    <property type="entry name" value="Beta-prop_AT5G49610-like"/>
    <property type="match status" value="1"/>
</dbReference>
<dbReference type="SUPFAM" id="SSF81383">
    <property type="entry name" value="F-box domain"/>
    <property type="match status" value="1"/>
</dbReference>
<dbReference type="Gene3D" id="1.20.1280.50">
    <property type="match status" value="1"/>
</dbReference>
<dbReference type="EMBL" id="CAXIPR030002824">
    <property type="protein sequence ID" value="CAM0150094.1"/>
    <property type="molecule type" value="Genomic_DNA"/>
</dbReference>
<gene>
    <name evidence="3" type="ORF">URODEC1_LOCUS123210</name>
</gene>
<comment type="caution">
    <text evidence="3">The sequence shown here is derived from an EMBL/GenBank/DDBJ whole genome shotgun (WGS) entry which is preliminary data.</text>
</comment>
<evidence type="ECO:0000313" key="3">
    <source>
        <dbReference type="EMBL" id="CAM0150094.1"/>
    </source>
</evidence>
<dbReference type="PANTHER" id="PTHR32133">
    <property type="entry name" value="OS07G0120400 PROTEIN"/>
    <property type="match status" value="1"/>
</dbReference>
<accession>A0ABC9H8E8</accession>